<dbReference type="RefSeq" id="WP_245723859.1">
    <property type="nucleotide sequence ID" value="NZ_FNGY01000005.1"/>
</dbReference>
<reference evidence="2" key="1">
    <citation type="submission" date="2016-10" db="EMBL/GenBank/DDBJ databases">
        <authorList>
            <person name="Varghese N."/>
            <person name="Submissions S."/>
        </authorList>
    </citation>
    <scope>NUCLEOTIDE SEQUENCE [LARGE SCALE GENOMIC DNA]</scope>
    <source>
        <strain evidence="2">DSM 19110</strain>
    </source>
</reference>
<evidence type="ECO:0000313" key="2">
    <source>
        <dbReference type="Proteomes" id="UP000183200"/>
    </source>
</evidence>
<dbReference type="AlphaFoldDB" id="A0A1G9VYV8"/>
<dbReference type="InterPro" id="IPR032173">
    <property type="entry name" value="DUF5007"/>
</dbReference>
<evidence type="ECO:0008006" key="3">
    <source>
        <dbReference type="Google" id="ProtNLM"/>
    </source>
</evidence>
<protein>
    <recommendedName>
        <fullName evidence="3">DUF5007 domain-containing protein</fullName>
    </recommendedName>
</protein>
<sequence length="348" mass="39683">MMSITNTKYPLISSGAFFIGLMLFVLTSSCKKGLPADRESIGLDTRFTQSVYSPVLGRNTLFSDNLFIGASSQPLNFKIINMRTRDGSPAPELTNNTPVQVWRQPYLGTEKSIEEIEAKRKMENRPLFEIREHSGQFLMWSAATSTLLKTQPDSGYVFDVEMSNSGGRRYFRDLKLMPLKERPFEPSVLDPITGLSRFLGLTPSSISNIRGAKTNQRLFYNDITVLFNKVNGGGNSLKFRFVDSLFKPIDPNSFNLTKWDQLVHGFNMVKTNESVKYDVAYPIPLVDFQTPYTNPQGNRAHTLFRYERQGFGNVREEAYLSIDFSIYEKGNWEIIIWFTGESPKFTND</sequence>
<dbReference type="Pfam" id="PF16398">
    <property type="entry name" value="DUF5007"/>
    <property type="match status" value="1"/>
</dbReference>
<evidence type="ECO:0000313" key="1">
    <source>
        <dbReference type="EMBL" id="SDM76955.1"/>
    </source>
</evidence>
<dbReference type="EMBL" id="FNGY01000005">
    <property type="protein sequence ID" value="SDM76955.1"/>
    <property type="molecule type" value="Genomic_DNA"/>
</dbReference>
<gene>
    <name evidence="1" type="ORF">SAMN05421820_10510</name>
</gene>
<dbReference type="Proteomes" id="UP000183200">
    <property type="component" value="Unassembled WGS sequence"/>
</dbReference>
<proteinExistence type="predicted"/>
<accession>A0A1G9VYV8</accession>
<keyword evidence="2" id="KW-1185">Reference proteome</keyword>
<name>A0A1G9VYV8_9SPHI</name>
<organism evidence="1 2">
    <name type="scientific">Pedobacter steynii</name>
    <dbReference type="NCBI Taxonomy" id="430522"/>
    <lineage>
        <taxon>Bacteria</taxon>
        <taxon>Pseudomonadati</taxon>
        <taxon>Bacteroidota</taxon>
        <taxon>Sphingobacteriia</taxon>
        <taxon>Sphingobacteriales</taxon>
        <taxon>Sphingobacteriaceae</taxon>
        <taxon>Pedobacter</taxon>
    </lineage>
</organism>